<evidence type="ECO:0000259" key="7">
    <source>
        <dbReference type="Pfam" id="PF14322"/>
    </source>
</evidence>
<dbReference type="SUPFAM" id="SSF48452">
    <property type="entry name" value="TPR-like"/>
    <property type="match status" value="1"/>
</dbReference>
<dbReference type="InterPro" id="IPR011990">
    <property type="entry name" value="TPR-like_helical_dom_sf"/>
</dbReference>
<dbReference type="InterPro" id="IPR012944">
    <property type="entry name" value="SusD_RagB_dom"/>
</dbReference>
<dbReference type="Pfam" id="PF07980">
    <property type="entry name" value="SusD_RagB"/>
    <property type="match status" value="1"/>
</dbReference>
<evidence type="ECO:0000256" key="1">
    <source>
        <dbReference type="ARBA" id="ARBA00004442"/>
    </source>
</evidence>
<comment type="subcellular location">
    <subcellularLocation>
        <location evidence="1">Cell outer membrane</location>
    </subcellularLocation>
</comment>
<dbReference type="InterPro" id="IPR033985">
    <property type="entry name" value="SusD-like_N"/>
</dbReference>
<dbReference type="RefSeq" id="WP_203966654.1">
    <property type="nucleotide sequence ID" value="NZ_BOPJ01000004.1"/>
</dbReference>
<accession>A0ABW8QBJ1</accession>
<evidence type="ECO:0000313" key="8">
    <source>
        <dbReference type="EMBL" id="MFK8293743.1"/>
    </source>
</evidence>
<dbReference type="Proteomes" id="UP001622370">
    <property type="component" value="Unassembled WGS sequence"/>
</dbReference>
<keyword evidence="9" id="KW-1185">Reference proteome</keyword>
<dbReference type="Gene3D" id="1.25.40.390">
    <property type="match status" value="1"/>
</dbReference>
<comment type="caution">
    <text evidence="8">The sequence shown here is derived from an EMBL/GenBank/DDBJ whole genome shotgun (WGS) entry which is preliminary data.</text>
</comment>
<keyword evidence="3" id="KW-0732">Signal</keyword>
<evidence type="ECO:0000256" key="3">
    <source>
        <dbReference type="ARBA" id="ARBA00022729"/>
    </source>
</evidence>
<gene>
    <name evidence="8" type="ORF">ACI76L_08120</name>
</gene>
<name>A0ABW8QBJ1_9FLAO</name>
<evidence type="ECO:0000256" key="4">
    <source>
        <dbReference type="ARBA" id="ARBA00023136"/>
    </source>
</evidence>
<evidence type="ECO:0000313" key="9">
    <source>
        <dbReference type="Proteomes" id="UP001622370"/>
    </source>
</evidence>
<feature type="domain" description="RagB/SusD" evidence="6">
    <location>
        <begin position="297"/>
        <end position="533"/>
    </location>
</feature>
<proteinExistence type="inferred from homology"/>
<reference evidence="8 9" key="1">
    <citation type="journal article" date="2016" name="Sci. Rep.">
        <title>Whole genome sequencing identifies a novel species of the genus Capnocytophaga isolated from dog and cat bite wounds in humans.</title>
        <authorList>
            <person name="Zangenah S."/>
            <person name="Abbasi N."/>
            <person name="Andersson A.F."/>
            <person name="Bergman P."/>
        </authorList>
    </citation>
    <scope>NUCLEOTIDE SEQUENCE [LARGE SCALE GENOMIC DNA]</scope>
    <source>
        <strain evidence="8 9">W5</strain>
    </source>
</reference>
<dbReference type="EMBL" id="JBJGWJ010000005">
    <property type="protein sequence ID" value="MFK8293743.1"/>
    <property type="molecule type" value="Genomic_DNA"/>
</dbReference>
<dbReference type="PROSITE" id="PS51257">
    <property type="entry name" value="PROKAR_LIPOPROTEIN"/>
    <property type="match status" value="1"/>
</dbReference>
<dbReference type="Pfam" id="PF14322">
    <property type="entry name" value="SusD-like_3"/>
    <property type="match status" value="1"/>
</dbReference>
<feature type="domain" description="SusD-like N-terminal" evidence="7">
    <location>
        <begin position="35"/>
        <end position="205"/>
    </location>
</feature>
<evidence type="ECO:0000259" key="6">
    <source>
        <dbReference type="Pfam" id="PF07980"/>
    </source>
</evidence>
<evidence type="ECO:0000256" key="5">
    <source>
        <dbReference type="ARBA" id="ARBA00023237"/>
    </source>
</evidence>
<keyword evidence="4" id="KW-0472">Membrane</keyword>
<evidence type="ECO:0000256" key="2">
    <source>
        <dbReference type="ARBA" id="ARBA00006275"/>
    </source>
</evidence>
<dbReference type="CDD" id="cd08977">
    <property type="entry name" value="SusD"/>
    <property type="match status" value="1"/>
</dbReference>
<organism evidence="8 9">
    <name type="scientific">Capnocytophaga stomatis</name>
    <dbReference type="NCBI Taxonomy" id="1848904"/>
    <lineage>
        <taxon>Bacteria</taxon>
        <taxon>Pseudomonadati</taxon>
        <taxon>Bacteroidota</taxon>
        <taxon>Flavobacteriia</taxon>
        <taxon>Flavobacteriales</taxon>
        <taxon>Flavobacteriaceae</taxon>
        <taxon>Capnocytophaga</taxon>
    </lineage>
</organism>
<comment type="similarity">
    <text evidence="2">Belongs to the SusD family.</text>
</comment>
<sequence>MKTKYIIPFFIALLFVGCDLDREPQDKIFSDSFWKTENDVTRALMGCYAHIPASVYNAYLDGYADNSYCQYPWESKATVISAGDITDNEDFGYGFVGLRRFNYFLENVDKAPISETLKKQTKAEVRTLRAWFYFNLASRFGDVPLIKTYITETEEGQIAPTSEKEVINFVISELEQSIPDLPTNPSVKSRLGQAAAYAVKARVHLFYGQYPQVVEATQAIMGMGYDLFKIKSDLGNEQDDYSKFIDFTNDEHKQKFYSGLRSYEKLFWDENKGNVEVIFNQEFIEDSFNYISLYLLSSNAGGGWSSIAPTVDLVNAYWKSDGTTFTPPSAEQRKANYNDGKYKPEYLDEFKNRDTRLYATILYPGAIWKANLGDDTFVWQNNGKASNTSKTGYNYRKMVDPNGEDIYRKVNDFPLIRYAEVLLMYAEAQNEVAGADGTVYEALHKIRERVGMPDVAAGLSKEEMREVIRNERRIELACEGHRWNDIRRWGISSQVMKDIYSIHGELAQKRRWEDKFMRMPYPISAIDRNPKLKDAQKAKGY</sequence>
<keyword evidence="5" id="KW-0998">Cell outer membrane</keyword>
<protein>
    <submittedName>
        <fullName evidence="8">RagB/SusD family nutrient uptake outer membrane protein</fullName>
    </submittedName>
</protein>